<name>A0A6C0I638_9ZZZZ</name>
<dbReference type="AlphaFoldDB" id="A0A6C0I638"/>
<dbReference type="EMBL" id="MN740115">
    <property type="protein sequence ID" value="QHT88364.1"/>
    <property type="molecule type" value="Genomic_DNA"/>
</dbReference>
<organism evidence="1">
    <name type="scientific">viral metagenome</name>
    <dbReference type="NCBI Taxonomy" id="1070528"/>
    <lineage>
        <taxon>unclassified sequences</taxon>
        <taxon>metagenomes</taxon>
        <taxon>organismal metagenomes</taxon>
    </lineage>
</organism>
<evidence type="ECO:0000313" key="1">
    <source>
        <dbReference type="EMBL" id="QHT88364.1"/>
    </source>
</evidence>
<sequence length="300" mass="33393">MSNAQWKDNSTTAVLYPTEVKTTVLNIDSTFRDNPQATSSTDFLIRLPRTYKNVITARLSSIEIPNTWYAFDERHGETSMLVNGKYVSIASGNYNPATLATMLETAINNVVVQPNLTVDFGLIPGKIKIDNSGVPFSMEFGSADTCQDSSGTVVRTSRNPYNNGLGYLLGFTGMLYRGGSSYTAEYVVNTLRDNYIYLQLPDLEDSLESHSYNGTIIKAFAKIIVNVDKNALIYDNGANMLTKQTQFAQPINISTFRVRLVNSYGKSIDLMSDWSFTLELQEVVSSKVYEAYRNNLIADC</sequence>
<accession>A0A6C0I638</accession>
<protein>
    <submittedName>
        <fullName evidence="1">Uncharacterized protein</fullName>
    </submittedName>
</protein>
<reference evidence="1" key="1">
    <citation type="journal article" date="2020" name="Nature">
        <title>Giant virus diversity and host interactions through global metagenomics.</title>
        <authorList>
            <person name="Schulz F."/>
            <person name="Roux S."/>
            <person name="Paez-Espino D."/>
            <person name="Jungbluth S."/>
            <person name="Walsh D.A."/>
            <person name="Denef V.J."/>
            <person name="McMahon K.D."/>
            <person name="Konstantinidis K.T."/>
            <person name="Eloe-Fadrosh E.A."/>
            <person name="Kyrpides N.C."/>
            <person name="Woyke T."/>
        </authorList>
    </citation>
    <scope>NUCLEOTIDE SEQUENCE</scope>
    <source>
        <strain evidence="1">GVMAG-M-3300023184-50</strain>
    </source>
</reference>
<proteinExistence type="predicted"/>